<evidence type="ECO:0000256" key="1">
    <source>
        <dbReference type="SAM" id="MobiDB-lite"/>
    </source>
</evidence>
<dbReference type="OrthoDB" id="5948335at2759"/>
<proteinExistence type="predicted"/>
<dbReference type="EMBL" id="CAJOBZ010000063">
    <property type="protein sequence ID" value="CAF4931563.1"/>
    <property type="molecule type" value="Genomic_DNA"/>
</dbReference>
<comment type="caution">
    <text evidence="2">The sequence shown here is derived from an EMBL/GenBank/DDBJ whole genome shotgun (WGS) entry which is preliminary data.</text>
</comment>
<evidence type="ECO:0000313" key="2">
    <source>
        <dbReference type="EMBL" id="CAF4931563.1"/>
    </source>
</evidence>
<organism evidence="2 3">
    <name type="scientific">Pieris macdunnoughi</name>
    <dbReference type="NCBI Taxonomy" id="345717"/>
    <lineage>
        <taxon>Eukaryota</taxon>
        <taxon>Metazoa</taxon>
        <taxon>Ecdysozoa</taxon>
        <taxon>Arthropoda</taxon>
        <taxon>Hexapoda</taxon>
        <taxon>Insecta</taxon>
        <taxon>Pterygota</taxon>
        <taxon>Neoptera</taxon>
        <taxon>Endopterygota</taxon>
        <taxon>Lepidoptera</taxon>
        <taxon>Glossata</taxon>
        <taxon>Ditrysia</taxon>
        <taxon>Papilionoidea</taxon>
        <taxon>Pieridae</taxon>
        <taxon>Pierinae</taxon>
        <taxon>Pieris</taxon>
    </lineage>
</organism>
<gene>
    <name evidence="2" type="ORF">PMACD_LOCUS13901</name>
</gene>
<feature type="region of interest" description="Disordered" evidence="1">
    <location>
        <begin position="822"/>
        <end position="841"/>
    </location>
</feature>
<reference evidence="2" key="1">
    <citation type="submission" date="2021-02" db="EMBL/GenBank/DDBJ databases">
        <authorList>
            <person name="Steward A R."/>
        </authorList>
    </citation>
    <scope>NUCLEOTIDE SEQUENCE</scope>
</reference>
<dbReference type="Proteomes" id="UP000663880">
    <property type="component" value="Unassembled WGS sequence"/>
</dbReference>
<protein>
    <submittedName>
        <fullName evidence="2">Uncharacterized protein</fullName>
    </submittedName>
</protein>
<keyword evidence="3" id="KW-1185">Reference proteome</keyword>
<sequence length="1091" mass="123085">MGTSASAISETPGGDLRLPASGLRFSAHHLRSLNAYIETLYEEDQKNRMSVSTEMMVEALVQKLVDGAGQRDPRFRCSHLIALHRGKKMRSRSLEYLVTIDSLPPLNTDDDCRLQESPVGYGKVRLSGREADKWGEFLTSAGYLCRDKIVERWVQLIARCAQSRGGGASRVLCARAHQHALPYSYCYLETSHQSSTERRLAIVEGPAWVMLRVGVGEAEAKLMLGARVGGCSPHAYTSTVPITHPLALLHYTAAKGGYYAVTVGPPSSMVCAERSSTWQLWHPALEATLDSHCAEYSHVGKLAGALNVLVDKMREGCYEGSLQLLSRYAVSCALRRRLYRCSTYKSTTARACLTSHVSYHLLLILDDLLQLCSGGGVTGFVYPVEKGCLVRRAARDINWTADITALTRCLQYLHRITGDEEIPKSPSETLETAIFSKWERLSHEVRCTGPGSYTKRQLRYLNRVTSELVRCKRSIAYESHSTFRANLIQVTAMNLESVEDLIHIMAIILDQARDVYLNNVKSRTVGEFERELTAYRSKKWNKLKDYYDASSACLIDAVRRDKDVREEDLTEDTSLMNTVLHWLYKGAKEDKKYLGPVLKPFLDDLFVSSLENSWFSEDFISKNSDLEIDGLREYCMGVHEGVIEPRKGLVEVAKKQAWAKAIVDFVDRHRLVDFRLIFPTGDGLAVSYPLKLSSRRDQARTLTLNRRDKAEAKLKLAKRCVVNAFNDVLVGKRFNNKQNHHGSTDEILTCAKNGSFWRTTKPDIIPSASSTLEVPKVRRRRPATMYGFPEISITNQSDTKTMRRKYHTLKSLVYSDQVDVKEMRRRPRSAGSSMKNKEPLSRPSLLETLDFINSVKDALCVEESGVSDVEDSGWSVEDEWVLTQVTPLNMITTSETGTLHLLLSDIILSALRRGCFTMLQELCLFLGESSEGALFSLHRLSRAARARSSERVNSTWKLPEAQLPIITQQYKVRPPDYFSGDETQPPPIPKRSTSNEIIKQYDCSPRIEIKPSTGIINPIYDIKIPKDKFVKRTKSLSRTPSTKSDNLTLRKNKTNDVHNAIEGIEMKKHFLQRYNGNGTIGSYRISRNNIE</sequence>
<evidence type="ECO:0000313" key="3">
    <source>
        <dbReference type="Proteomes" id="UP000663880"/>
    </source>
</evidence>
<name>A0A821X1K8_9NEOP</name>
<dbReference type="AlphaFoldDB" id="A0A821X1K8"/>
<accession>A0A821X1K8</accession>